<reference evidence="1" key="1">
    <citation type="journal article" date="2022" name="bioRxiv">
        <title>Sequencing and chromosome-scale assembly of the giantPleurodeles waltlgenome.</title>
        <authorList>
            <person name="Brown T."/>
            <person name="Elewa A."/>
            <person name="Iarovenko S."/>
            <person name="Subramanian E."/>
            <person name="Araus A.J."/>
            <person name="Petzold A."/>
            <person name="Susuki M."/>
            <person name="Suzuki K.-i.T."/>
            <person name="Hayashi T."/>
            <person name="Toyoda A."/>
            <person name="Oliveira C."/>
            <person name="Osipova E."/>
            <person name="Leigh N.D."/>
            <person name="Simon A."/>
            <person name="Yun M.H."/>
        </authorList>
    </citation>
    <scope>NUCLEOTIDE SEQUENCE</scope>
    <source>
        <strain evidence="1">20211129_DDA</strain>
        <tissue evidence="1">Liver</tissue>
    </source>
</reference>
<accession>A0AAV7QCF0</accession>
<organism evidence="1 2">
    <name type="scientific">Pleurodeles waltl</name>
    <name type="common">Iberian ribbed newt</name>
    <dbReference type="NCBI Taxonomy" id="8319"/>
    <lineage>
        <taxon>Eukaryota</taxon>
        <taxon>Metazoa</taxon>
        <taxon>Chordata</taxon>
        <taxon>Craniata</taxon>
        <taxon>Vertebrata</taxon>
        <taxon>Euteleostomi</taxon>
        <taxon>Amphibia</taxon>
        <taxon>Batrachia</taxon>
        <taxon>Caudata</taxon>
        <taxon>Salamandroidea</taxon>
        <taxon>Salamandridae</taxon>
        <taxon>Pleurodelinae</taxon>
        <taxon>Pleurodeles</taxon>
    </lineage>
</organism>
<protein>
    <submittedName>
        <fullName evidence="1">Uncharacterized protein</fullName>
    </submittedName>
</protein>
<gene>
    <name evidence="1" type="ORF">NDU88_002665</name>
</gene>
<proteinExistence type="predicted"/>
<dbReference type="Proteomes" id="UP001066276">
    <property type="component" value="Chromosome 6"/>
</dbReference>
<comment type="caution">
    <text evidence="1">The sequence shown here is derived from an EMBL/GenBank/DDBJ whole genome shotgun (WGS) entry which is preliminary data.</text>
</comment>
<sequence length="80" mass="8806">MLAAGGLQAVLQMGPFPSRERVSMTGRRTRLDHNLAPLLLAAGPLGVQARRGRVWPRLFSLCACFCEDVSLTSSERCSRY</sequence>
<evidence type="ECO:0000313" key="2">
    <source>
        <dbReference type="Proteomes" id="UP001066276"/>
    </source>
</evidence>
<name>A0AAV7QCF0_PLEWA</name>
<keyword evidence="2" id="KW-1185">Reference proteome</keyword>
<dbReference type="EMBL" id="JANPWB010000010">
    <property type="protein sequence ID" value="KAJ1136248.1"/>
    <property type="molecule type" value="Genomic_DNA"/>
</dbReference>
<dbReference type="AlphaFoldDB" id="A0AAV7QCF0"/>
<evidence type="ECO:0000313" key="1">
    <source>
        <dbReference type="EMBL" id="KAJ1136248.1"/>
    </source>
</evidence>